<dbReference type="InterPro" id="IPR001138">
    <property type="entry name" value="Zn2Cys6_DnaBD"/>
</dbReference>
<evidence type="ECO:0000313" key="6">
    <source>
        <dbReference type="Proteomes" id="UP000738349"/>
    </source>
</evidence>
<feature type="region of interest" description="Disordered" evidence="3">
    <location>
        <begin position="83"/>
        <end position="110"/>
    </location>
</feature>
<dbReference type="SUPFAM" id="SSF57701">
    <property type="entry name" value="Zn2/Cys6 DNA-binding domain"/>
    <property type="match status" value="1"/>
</dbReference>
<dbReference type="InterPro" id="IPR007219">
    <property type="entry name" value="XnlR_reg_dom"/>
</dbReference>
<keyword evidence="6" id="KW-1185">Reference proteome</keyword>
<dbReference type="GO" id="GO:0003677">
    <property type="term" value="F:DNA binding"/>
    <property type="evidence" value="ECO:0007669"/>
    <property type="project" value="InterPro"/>
</dbReference>
<dbReference type="GO" id="GO:0006351">
    <property type="term" value="P:DNA-templated transcription"/>
    <property type="evidence" value="ECO:0007669"/>
    <property type="project" value="InterPro"/>
</dbReference>
<dbReference type="PROSITE" id="PS00463">
    <property type="entry name" value="ZN2_CY6_FUNGAL_1"/>
    <property type="match status" value="1"/>
</dbReference>
<protein>
    <submittedName>
        <fullName evidence="5">Nitrogen regulatory protein OTam</fullName>
    </submittedName>
</protein>
<reference evidence="5" key="1">
    <citation type="journal article" date="2021" name="Nat. Commun.">
        <title>Genetic determinants of endophytism in the Arabidopsis root mycobiome.</title>
        <authorList>
            <person name="Mesny F."/>
            <person name="Miyauchi S."/>
            <person name="Thiergart T."/>
            <person name="Pickel B."/>
            <person name="Atanasova L."/>
            <person name="Karlsson M."/>
            <person name="Huettel B."/>
            <person name="Barry K.W."/>
            <person name="Haridas S."/>
            <person name="Chen C."/>
            <person name="Bauer D."/>
            <person name="Andreopoulos W."/>
            <person name="Pangilinan J."/>
            <person name="LaButti K."/>
            <person name="Riley R."/>
            <person name="Lipzen A."/>
            <person name="Clum A."/>
            <person name="Drula E."/>
            <person name="Henrissat B."/>
            <person name="Kohler A."/>
            <person name="Grigoriev I.V."/>
            <person name="Martin F.M."/>
            <person name="Hacquard S."/>
        </authorList>
    </citation>
    <scope>NUCLEOTIDE SEQUENCE</scope>
    <source>
        <strain evidence="5">MPI-CAGE-AT-0147</strain>
    </source>
</reference>
<dbReference type="Proteomes" id="UP000738349">
    <property type="component" value="Unassembled WGS sequence"/>
</dbReference>
<dbReference type="PANTHER" id="PTHR31668">
    <property type="entry name" value="GLUCOSE TRANSPORT TRANSCRIPTION REGULATOR RGT1-RELATED-RELATED"/>
    <property type="match status" value="1"/>
</dbReference>
<dbReference type="SMART" id="SM00066">
    <property type="entry name" value="GAL4"/>
    <property type="match status" value="1"/>
</dbReference>
<dbReference type="PROSITE" id="PS50048">
    <property type="entry name" value="ZN2_CY6_FUNGAL_2"/>
    <property type="match status" value="1"/>
</dbReference>
<dbReference type="OrthoDB" id="2264294at2759"/>
<accession>A0A9P9FTD6</accession>
<feature type="domain" description="Zn(2)-C6 fungal-type" evidence="4">
    <location>
        <begin position="41"/>
        <end position="73"/>
    </location>
</feature>
<dbReference type="Gene3D" id="4.10.240.10">
    <property type="entry name" value="Zn(2)-C6 fungal-type DNA-binding domain"/>
    <property type="match status" value="1"/>
</dbReference>
<dbReference type="InterPro" id="IPR050797">
    <property type="entry name" value="Carb_Metab_Trans_Reg"/>
</dbReference>
<dbReference type="AlphaFoldDB" id="A0A9P9FTD6"/>
<keyword evidence="1" id="KW-0479">Metal-binding</keyword>
<evidence type="ECO:0000313" key="5">
    <source>
        <dbReference type="EMBL" id="KAH7176778.1"/>
    </source>
</evidence>
<name>A0A9P9FTD6_9HYPO</name>
<evidence type="ECO:0000256" key="1">
    <source>
        <dbReference type="ARBA" id="ARBA00022723"/>
    </source>
</evidence>
<dbReference type="CDD" id="cd12148">
    <property type="entry name" value="fungal_TF_MHR"/>
    <property type="match status" value="1"/>
</dbReference>
<comment type="caution">
    <text evidence="5">The sequence shown here is derived from an EMBL/GenBank/DDBJ whole genome shotgun (WGS) entry which is preliminary data.</text>
</comment>
<dbReference type="GO" id="GO:0008270">
    <property type="term" value="F:zinc ion binding"/>
    <property type="evidence" value="ECO:0007669"/>
    <property type="project" value="InterPro"/>
</dbReference>
<dbReference type="GO" id="GO:0005634">
    <property type="term" value="C:nucleus"/>
    <property type="evidence" value="ECO:0007669"/>
    <property type="project" value="TreeGrafter"/>
</dbReference>
<keyword evidence="2" id="KW-0539">Nucleus</keyword>
<sequence length="687" mass="77442">MPGDPYMVPSTSPGFEMGDTLAGAQAVAVEQRVAVNRPSRPCDSCRKRKSRCEMPDGASACVLCQFHHRECTFQQTTRPRKRKITCTEDEEQEGMSMPWTTTASRQGSMSSATSAIRTVARIDCYENFKGPTLLRKTLGLQTHRHATFLGPSSDFEQSLLHSASLVSHDEFTIGPVSLRKVGSTDNFLQTLDESTLSHPQEMSRLDAVETVVAPHGHELIRLYFRIVHPSFPILHKKVWLEKYNRTHREFSPPCLAFVYILALQWWTYSAELASLPKPNTMKLEEIALRALAEAVHRPKLSTIQAGLLLLQQPKGDSWALTTQLVGIGQEIGLHLDCSDWSIPAWEKGLRKRLAWALFMQDKWGALVHGRPSHINYADWLVQPLTADDFPENAVDENDEDGSAEVEKGRLLFSEMVKLTEILSEILSTFYTLRAQREPRGDLREQLAIAKPIQIRLKEWFSQLPESVKEEDVKPRKLSSTGYLYLAYYATEITLHRHIIRVASNEADPELVEICRNAAKARLCSAIDFVSNLKPEHLQSFWYSPSYYNFSIISTFMLLLWSTATSIDEAAFYRQKLTTYRWILRVSSKVSDVLERANAQLLLSTDGLTKFIPEEAVGRLDSPEESTTSHEQLDDSFDTSLATISSPEILQTLDVGVPFSSTAYQLGEIYPSFESDIDFQGLGTANAV</sequence>
<dbReference type="GO" id="GO:0000981">
    <property type="term" value="F:DNA-binding transcription factor activity, RNA polymerase II-specific"/>
    <property type="evidence" value="ECO:0007669"/>
    <property type="project" value="InterPro"/>
</dbReference>
<dbReference type="SMART" id="SM00906">
    <property type="entry name" value="Fungal_trans"/>
    <property type="match status" value="1"/>
</dbReference>
<dbReference type="EMBL" id="JAGMUV010000001">
    <property type="protein sequence ID" value="KAH7176778.1"/>
    <property type="molecule type" value="Genomic_DNA"/>
</dbReference>
<proteinExistence type="predicted"/>
<feature type="compositionally biased region" description="Polar residues" evidence="3">
    <location>
        <begin position="98"/>
        <end position="110"/>
    </location>
</feature>
<gene>
    <name evidence="5" type="ORF">EDB81DRAFT_850610</name>
</gene>
<evidence type="ECO:0000256" key="2">
    <source>
        <dbReference type="ARBA" id="ARBA00023242"/>
    </source>
</evidence>
<organism evidence="5 6">
    <name type="scientific">Dactylonectria macrodidyma</name>
    <dbReference type="NCBI Taxonomy" id="307937"/>
    <lineage>
        <taxon>Eukaryota</taxon>
        <taxon>Fungi</taxon>
        <taxon>Dikarya</taxon>
        <taxon>Ascomycota</taxon>
        <taxon>Pezizomycotina</taxon>
        <taxon>Sordariomycetes</taxon>
        <taxon>Hypocreomycetidae</taxon>
        <taxon>Hypocreales</taxon>
        <taxon>Nectriaceae</taxon>
        <taxon>Dactylonectria</taxon>
    </lineage>
</organism>
<evidence type="ECO:0000256" key="3">
    <source>
        <dbReference type="SAM" id="MobiDB-lite"/>
    </source>
</evidence>
<dbReference type="PANTHER" id="PTHR31668:SF4">
    <property type="entry name" value="TRANSCRIPTIONAL ACTIVATOR PROTEIN DAL81"/>
    <property type="match status" value="1"/>
</dbReference>
<dbReference type="InterPro" id="IPR036864">
    <property type="entry name" value="Zn2-C6_fun-type_DNA-bd_sf"/>
</dbReference>
<dbReference type="Pfam" id="PF04082">
    <property type="entry name" value="Fungal_trans"/>
    <property type="match status" value="1"/>
</dbReference>
<evidence type="ECO:0000259" key="4">
    <source>
        <dbReference type="PROSITE" id="PS50048"/>
    </source>
</evidence>
<dbReference type="GO" id="GO:0001080">
    <property type="term" value="P:nitrogen catabolite activation of transcription from RNA polymerase II promoter"/>
    <property type="evidence" value="ECO:0007669"/>
    <property type="project" value="TreeGrafter"/>
</dbReference>
<dbReference type="CDD" id="cd00067">
    <property type="entry name" value="GAL4"/>
    <property type="match status" value="1"/>
</dbReference>